<dbReference type="EMBL" id="JACHFD010000019">
    <property type="protein sequence ID" value="MBB5353004.1"/>
    <property type="molecule type" value="Genomic_DNA"/>
</dbReference>
<dbReference type="InterPro" id="IPR016155">
    <property type="entry name" value="Mopterin_synth/thiamin_S_b"/>
</dbReference>
<evidence type="ECO:0000313" key="2">
    <source>
        <dbReference type="Proteomes" id="UP000557717"/>
    </source>
</evidence>
<sequence>MSQHIQTHVDVEPGEVTGATVREALEGFFATNPRLRSYLLDDRGAVRKHVVVFLDGESVRDRQNLSDPLPAAGEIFLMQALSGG</sequence>
<dbReference type="RefSeq" id="WP_221285214.1">
    <property type="nucleotide sequence ID" value="NZ_JACHFD010000019.1"/>
</dbReference>
<dbReference type="AlphaFoldDB" id="A0A840VBS8"/>
<dbReference type="InterPro" id="IPR012675">
    <property type="entry name" value="Beta-grasp_dom_sf"/>
</dbReference>
<dbReference type="SUPFAM" id="SSF54285">
    <property type="entry name" value="MoaD/ThiS"/>
    <property type="match status" value="1"/>
</dbReference>
<evidence type="ECO:0008006" key="3">
    <source>
        <dbReference type="Google" id="ProtNLM"/>
    </source>
</evidence>
<dbReference type="Gene3D" id="3.10.20.30">
    <property type="match status" value="1"/>
</dbReference>
<organism evidence="1 2">
    <name type="scientific">Haloferula luteola</name>
    <dbReference type="NCBI Taxonomy" id="595692"/>
    <lineage>
        <taxon>Bacteria</taxon>
        <taxon>Pseudomonadati</taxon>
        <taxon>Verrucomicrobiota</taxon>
        <taxon>Verrucomicrobiia</taxon>
        <taxon>Verrucomicrobiales</taxon>
        <taxon>Verrucomicrobiaceae</taxon>
        <taxon>Haloferula</taxon>
    </lineage>
</organism>
<reference evidence="1 2" key="1">
    <citation type="submission" date="2020-08" db="EMBL/GenBank/DDBJ databases">
        <title>Genomic Encyclopedia of Type Strains, Phase IV (KMG-IV): sequencing the most valuable type-strain genomes for metagenomic binning, comparative biology and taxonomic classification.</title>
        <authorList>
            <person name="Goeker M."/>
        </authorList>
    </citation>
    <scope>NUCLEOTIDE SEQUENCE [LARGE SCALE GENOMIC DNA]</scope>
    <source>
        <strain evidence="1 2">YC6886</strain>
    </source>
</reference>
<dbReference type="PANTHER" id="PTHR38031">
    <property type="entry name" value="SULFUR CARRIER PROTEIN SLR0821-RELATED"/>
    <property type="match status" value="1"/>
</dbReference>
<comment type="caution">
    <text evidence="1">The sequence shown here is derived from an EMBL/GenBank/DDBJ whole genome shotgun (WGS) entry which is preliminary data.</text>
</comment>
<proteinExistence type="predicted"/>
<gene>
    <name evidence="1" type="ORF">HNR46_003257</name>
</gene>
<dbReference type="InterPro" id="IPR052045">
    <property type="entry name" value="Sulfur_Carrier/Prot_Modifier"/>
</dbReference>
<evidence type="ECO:0000313" key="1">
    <source>
        <dbReference type="EMBL" id="MBB5353004.1"/>
    </source>
</evidence>
<accession>A0A840VBS8</accession>
<dbReference type="Proteomes" id="UP000557717">
    <property type="component" value="Unassembled WGS sequence"/>
</dbReference>
<dbReference type="PANTHER" id="PTHR38031:SF1">
    <property type="entry name" value="SULFUR CARRIER PROTEIN CYSO"/>
    <property type="match status" value="1"/>
</dbReference>
<keyword evidence="2" id="KW-1185">Reference proteome</keyword>
<name>A0A840VBS8_9BACT</name>
<protein>
    <recommendedName>
        <fullName evidence="3">ThiS family protein</fullName>
    </recommendedName>
</protein>